<evidence type="ECO:0008006" key="4">
    <source>
        <dbReference type="Google" id="ProtNLM"/>
    </source>
</evidence>
<protein>
    <recommendedName>
        <fullName evidence="4">DUF4367 domain-containing protein</fullName>
    </recommendedName>
</protein>
<reference evidence="2 3" key="1">
    <citation type="submission" date="2021-01" db="EMBL/GenBank/DDBJ databases">
        <title>Genomic Encyclopedia of Type Strains, Phase IV (KMG-IV): sequencing the most valuable type-strain genomes for metagenomic binning, comparative biology and taxonomic classification.</title>
        <authorList>
            <person name="Goeker M."/>
        </authorList>
    </citation>
    <scope>NUCLEOTIDE SEQUENCE [LARGE SCALE GENOMIC DNA]</scope>
    <source>
        <strain evidence="2 3">DSM 25540</strain>
    </source>
</reference>
<gene>
    <name evidence="2" type="ORF">JOD17_000042</name>
</gene>
<keyword evidence="1" id="KW-0732">Signal</keyword>
<feature type="signal peptide" evidence="1">
    <location>
        <begin position="1"/>
        <end position="20"/>
    </location>
</feature>
<evidence type="ECO:0000256" key="1">
    <source>
        <dbReference type="SAM" id="SignalP"/>
    </source>
</evidence>
<dbReference type="RefSeq" id="WP_204695113.1">
    <property type="nucleotide sequence ID" value="NZ_JAFBEC010000001.1"/>
</dbReference>
<dbReference type="EMBL" id="JAFBEC010000001">
    <property type="protein sequence ID" value="MBM7630951.1"/>
    <property type="molecule type" value="Genomic_DNA"/>
</dbReference>
<evidence type="ECO:0000313" key="2">
    <source>
        <dbReference type="EMBL" id="MBM7630951.1"/>
    </source>
</evidence>
<comment type="caution">
    <text evidence="2">The sequence shown here is derived from an EMBL/GenBank/DDBJ whole genome shotgun (WGS) entry which is preliminary data.</text>
</comment>
<sequence>MKKRLLFIASTLLLGGCMQAQEDITNISIIHDFEIPTALPFEVDQKQTIIDIQHVDGIHQYITSYDNDETGQFLKYTLSQHQTNETFVHDTLPHNDRYDEIFQLDNGTILYYLEGTQTQSIWWAEKDNYVATFMYMLRDTDGLGDYKLEVDELIDLVIQVHHG</sequence>
<name>A0ABS2P7F7_9BACL</name>
<dbReference type="PROSITE" id="PS51257">
    <property type="entry name" value="PROKAR_LIPOPROTEIN"/>
    <property type="match status" value="1"/>
</dbReference>
<proteinExistence type="predicted"/>
<accession>A0ABS2P7F7</accession>
<feature type="chain" id="PRO_5047407712" description="DUF4367 domain-containing protein" evidence="1">
    <location>
        <begin position="21"/>
        <end position="163"/>
    </location>
</feature>
<keyword evidence="3" id="KW-1185">Reference proteome</keyword>
<dbReference type="Proteomes" id="UP000741863">
    <property type="component" value="Unassembled WGS sequence"/>
</dbReference>
<evidence type="ECO:0000313" key="3">
    <source>
        <dbReference type="Proteomes" id="UP000741863"/>
    </source>
</evidence>
<organism evidence="2 3">
    <name type="scientific">Geomicrobium sediminis</name>
    <dbReference type="NCBI Taxonomy" id="1347788"/>
    <lineage>
        <taxon>Bacteria</taxon>
        <taxon>Bacillati</taxon>
        <taxon>Bacillota</taxon>
        <taxon>Bacilli</taxon>
        <taxon>Bacillales</taxon>
        <taxon>Geomicrobium</taxon>
    </lineage>
</organism>